<evidence type="ECO:0000256" key="3">
    <source>
        <dbReference type="SAM" id="SignalP"/>
    </source>
</evidence>
<reference evidence="5" key="1">
    <citation type="submission" date="2024-06" db="EMBL/GenBank/DDBJ databases">
        <authorList>
            <person name="Li T."/>
            <person name="Gao R."/>
        </authorList>
    </citation>
    <scope>NUCLEOTIDE SEQUENCE</scope>
    <source>
        <strain evidence="5">ZPR3</strain>
        <plasmid evidence="5">unnamed5</plasmid>
    </source>
</reference>
<evidence type="ECO:0000259" key="4">
    <source>
        <dbReference type="Pfam" id="PF13458"/>
    </source>
</evidence>
<protein>
    <submittedName>
        <fullName evidence="5">Branched-chain amino acid ABC transporter substrate-binding protein</fullName>
    </submittedName>
</protein>
<proteinExistence type="inferred from homology"/>
<feature type="signal peptide" evidence="3">
    <location>
        <begin position="1"/>
        <end position="23"/>
    </location>
</feature>
<evidence type="ECO:0000256" key="2">
    <source>
        <dbReference type="ARBA" id="ARBA00022729"/>
    </source>
</evidence>
<accession>A0AAU7S712</accession>
<dbReference type="CDD" id="cd06342">
    <property type="entry name" value="PBP1_ABC_LIVBP-like"/>
    <property type="match status" value="1"/>
</dbReference>
<name>A0AAU7S712_9HYPH</name>
<keyword evidence="5" id="KW-0614">Plasmid</keyword>
<dbReference type="SUPFAM" id="SSF53822">
    <property type="entry name" value="Periplasmic binding protein-like I"/>
    <property type="match status" value="1"/>
</dbReference>
<dbReference type="EMBL" id="CP157965">
    <property type="protein sequence ID" value="XBT98141.1"/>
    <property type="molecule type" value="Genomic_DNA"/>
</dbReference>
<comment type="similarity">
    <text evidence="1">Belongs to the leucine-binding protein family.</text>
</comment>
<organism evidence="5">
    <name type="scientific">Rhizobium sp. ZPR3</name>
    <dbReference type="NCBI Taxonomy" id="3158967"/>
    <lineage>
        <taxon>Bacteria</taxon>
        <taxon>Pseudomonadati</taxon>
        <taxon>Pseudomonadota</taxon>
        <taxon>Alphaproteobacteria</taxon>
        <taxon>Hyphomicrobiales</taxon>
        <taxon>Rhizobiaceae</taxon>
        <taxon>Rhizobium/Agrobacterium group</taxon>
        <taxon>Rhizobium</taxon>
    </lineage>
</organism>
<dbReference type="RefSeq" id="WP_349963438.1">
    <property type="nucleotide sequence ID" value="NZ_CP157965.1"/>
</dbReference>
<gene>
    <name evidence="5" type="ORF">ABM479_35450</name>
</gene>
<dbReference type="InterPro" id="IPR028081">
    <property type="entry name" value="Leu-bd"/>
</dbReference>
<keyword evidence="2 3" id="KW-0732">Signal</keyword>
<sequence>MRNHVLLATTFAASLAFVAPAQADFTIGIIAPLTGPGAGVGNKVKGAMQAAADEINKNGGILSDKLVLKFGDDASDPLKSSAVAKDFLDEKINFVIEAAVFDPPSPIQIRSESPSDILALAGTYVARLAKTSPPPELIDGGRTSNLSTACYRADPRQGVIAANYVLKNYKDKKIAIVDERTSYSTPLADAFKTTLNQGGVTEGLKFAVDPGAYDHTQEAEKLKQARVEVIYYAGSYEGIGKLARELGKSSIKPQIIGSDALSNVNYRALYKTEADGTIFTDAPRETVATDLQSARAALKEHEIPAEDLTLESYAAVQQLAAAIKDESCYGHYQFSLITDIKDGKPTVYLDPRAVAVRISADEIVPAETDKATGNRILPAYSLYVWKAGKIVPVSETRQGN</sequence>
<dbReference type="InterPro" id="IPR028082">
    <property type="entry name" value="Peripla_BP_I"/>
</dbReference>
<dbReference type="Gene3D" id="3.40.50.2300">
    <property type="match status" value="2"/>
</dbReference>
<evidence type="ECO:0000313" key="5">
    <source>
        <dbReference type="EMBL" id="XBT98141.1"/>
    </source>
</evidence>
<geneLocation type="plasmid" evidence="5">
    <name>unnamed5</name>
</geneLocation>
<dbReference type="PANTHER" id="PTHR47151">
    <property type="entry name" value="LEU/ILE/VAL-BINDING ABC TRANSPORTER SUBUNIT"/>
    <property type="match status" value="1"/>
</dbReference>
<dbReference type="Pfam" id="PF13458">
    <property type="entry name" value="Peripla_BP_6"/>
    <property type="match status" value="1"/>
</dbReference>
<feature type="domain" description="Leucine-binding protein" evidence="4">
    <location>
        <begin position="26"/>
        <end position="324"/>
    </location>
</feature>
<dbReference type="AlphaFoldDB" id="A0AAU7S712"/>
<dbReference type="PANTHER" id="PTHR47151:SF2">
    <property type="entry name" value="AMINO ACID BINDING PROTEIN"/>
    <property type="match status" value="1"/>
</dbReference>
<feature type="chain" id="PRO_5043683600" evidence="3">
    <location>
        <begin position="24"/>
        <end position="400"/>
    </location>
</feature>
<evidence type="ECO:0000256" key="1">
    <source>
        <dbReference type="ARBA" id="ARBA00010062"/>
    </source>
</evidence>